<dbReference type="EMBL" id="BAABHF010000025">
    <property type="protein sequence ID" value="GAA4500729.1"/>
    <property type="molecule type" value="Genomic_DNA"/>
</dbReference>
<reference evidence="3" key="1">
    <citation type="journal article" date="2019" name="Int. J. Syst. Evol. Microbiol.">
        <title>The Global Catalogue of Microorganisms (GCM) 10K type strain sequencing project: providing services to taxonomists for standard genome sequencing and annotation.</title>
        <authorList>
            <consortium name="The Broad Institute Genomics Platform"/>
            <consortium name="The Broad Institute Genome Sequencing Center for Infectious Disease"/>
            <person name="Wu L."/>
            <person name="Ma J."/>
        </authorList>
    </citation>
    <scope>NUCLEOTIDE SEQUENCE [LARGE SCALE GENOMIC DNA]</scope>
    <source>
        <strain evidence="3">JCM 17933</strain>
    </source>
</reference>
<feature type="domain" description="SseB protein N-terminal" evidence="1">
    <location>
        <begin position="22"/>
        <end position="142"/>
    </location>
</feature>
<dbReference type="InterPro" id="IPR009839">
    <property type="entry name" value="SseB_N"/>
</dbReference>
<dbReference type="Proteomes" id="UP001500503">
    <property type="component" value="Unassembled WGS sequence"/>
</dbReference>
<keyword evidence="3" id="KW-1185">Reference proteome</keyword>
<organism evidence="2 3">
    <name type="scientific">Actinoallomurus oryzae</name>
    <dbReference type="NCBI Taxonomy" id="502180"/>
    <lineage>
        <taxon>Bacteria</taxon>
        <taxon>Bacillati</taxon>
        <taxon>Actinomycetota</taxon>
        <taxon>Actinomycetes</taxon>
        <taxon>Streptosporangiales</taxon>
        <taxon>Thermomonosporaceae</taxon>
        <taxon>Actinoallomurus</taxon>
    </lineage>
</organism>
<evidence type="ECO:0000259" key="1">
    <source>
        <dbReference type="Pfam" id="PF07179"/>
    </source>
</evidence>
<protein>
    <submittedName>
        <fullName evidence="2">SseB family protein</fullName>
    </submittedName>
</protein>
<dbReference type="Pfam" id="PF07179">
    <property type="entry name" value="SseB"/>
    <property type="match status" value="1"/>
</dbReference>
<evidence type="ECO:0000313" key="3">
    <source>
        <dbReference type="Proteomes" id="UP001500503"/>
    </source>
</evidence>
<comment type="caution">
    <text evidence="2">The sequence shown here is derived from an EMBL/GenBank/DDBJ whole genome shotgun (WGS) entry which is preliminary data.</text>
</comment>
<accession>A0ABP8QBS3</accession>
<dbReference type="RefSeq" id="WP_345467790.1">
    <property type="nucleotide sequence ID" value="NZ_BAABHF010000025.1"/>
</dbReference>
<evidence type="ECO:0000313" key="2">
    <source>
        <dbReference type="EMBL" id="GAA4500729.1"/>
    </source>
</evidence>
<sequence>MSERTIPQPDFPDDDGTASAELEAALRAYAGGHGEHAVLAALPGARLFVPVVAVLTEDETVDGSRREKESEMALPTLVGDDGRRGVLAFTSAESLARWQADARPVAVRAVQACQAALDEAADALVIDVAGPVPYAIEGPRLRVLAEGGTITAPHEDPDVLAAVQEAAGDLPGITGIQVRPGTQSDLAIRLRLAQDADEQVVLRAAADRLSERLSGRVSGGVELGVVFS</sequence>
<proteinExistence type="predicted"/>
<gene>
    <name evidence="2" type="ORF">GCM10023191_049520</name>
</gene>
<name>A0ABP8QBS3_9ACTN</name>